<dbReference type="Pfam" id="PF02114">
    <property type="entry name" value="Phosducin"/>
    <property type="match status" value="1"/>
</dbReference>
<dbReference type="SUPFAM" id="SSF52833">
    <property type="entry name" value="Thioredoxin-like"/>
    <property type="match status" value="1"/>
</dbReference>
<evidence type="ECO:0000256" key="1">
    <source>
        <dbReference type="ARBA" id="ARBA00009686"/>
    </source>
</evidence>
<dbReference type="OrthoDB" id="70588at2759"/>
<keyword evidence="5" id="KW-1185">Reference proteome</keyword>
<feature type="region of interest" description="Disordered" evidence="2">
    <location>
        <begin position="134"/>
        <end position="155"/>
    </location>
</feature>
<feature type="compositionally biased region" description="Basic and acidic residues" evidence="2">
    <location>
        <begin position="37"/>
        <end position="46"/>
    </location>
</feature>
<dbReference type="AlphaFoldDB" id="A0A9P4S8U0"/>
<comment type="caution">
    <text evidence="4">The sequence shown here is derived from an EMBL/GenBank/DDBJ whole genome shotgun (WGS) entry which is preliminary data.</text>
</comment>
<sequence length="277" mass="31527">MSTAAQDEFNELFRDKDRSSKHPEDEGSSLETSDVEDTTKEQYYERDDLDELDTYQPDNMRSRYFLPRQVSEANTGPKGVIADAQAFEQAKKSQRFSLFRSSKDSEKVADEKLEDREDEDGFLARWRANRLKELQKPDTRQKSRSRTRSPPARRYGSLISVDGEGYLDAIENSPSSTVVVVYIYDDLSDISDMVEDCLRELVRKHLTTRFVKLHFEDAEMEPAGVPAIIAYKAGDRIASLVPIVDEIPDDAELSATSLEAVMKRYVLLVIGTVIHTN</sequence>
<dbReference type="InterPro" id="IPR024253">
    <property type="entry name" value="Phosducin_thioredoxin-like_dom"/>
</dbReference>
<proteinExistence type="inferred from homology"/>
<dbReference type="CDD" id="cd02987">
    <property type="entry name" value="Phd_like_Phd"/>
    <property type="match status" value="1"/>
</dbReference>
<dbReference type="InterPro" id="IPR051499">
    <property type="entry name" value="Phosducin-like_reg"/>
</dbReference>
<organism evidence="4 5">
    <name type="scientific">Patellaria atrata CBS 101060</name>
    <dbReference type="NCBI Taxonomy" id="1346257"/>
    <lineage>
        <taxon>Eukaryota</taxon>
        <taxon>Fungi</taxon>
        <taxon>Dikarya</taxon>
        <taxon>Ascomycota</taxon>
        <taxon>Pezizomycotina</taxon>
        <taxon>Dothideomycetes</taxon>
        <taxon>Dothideomycetes incertae sedis</taxon>
        <taxon>Patellariales</taxon>
        <taxon>Patellariaceae</taxon>
        <taxon>Patellaria</taxon>
    </lineage>
</organism>
<gene>
    <name evidence="4" type="ORF">M501DRAFT_1011717</name>
</gene>
<evidence type="ECO:0000259" key="3">
    <source>
        <dbReference type="Pfam" id="PF02114"/>
    </source>
</evidence>
<comment type="similarity">
    <text evidence="1">Belongs to the phosducin family.</text>
</comment>
<dbReference type="Proteomes" id="UP000799429">
    <property type="component" value="Unassembled WGS sequence"/>
</dbReference>
<feature type="domain" description="Phosducin" evidence="3">
    <location>
        <begin position="115"/>
        <end position="268"/>
    </location>
</feature>
<dbReference type="InterPro" id="IPR001200">
    <property type="entry name" value="Phosducin"/>
</dbReference>
<evidence type="ECO:0000256" key="2">
    <source>
        <dbReference type="SAM" id="MobiDB-lite"/>
    </source>
</evidence>
<dbReference type="PANTHER" id="PTHR46052:SF1">
    <property type="entry name" value="PHOSDUCIN-LIKE PROTEIN"/>
    <property type="match status" value="1"/>
</dbReference>
<dbReference type="GO" id="GO:0008277">
    <property type="term" value="P:regulation of G protein-coupled receptor signaling pathway"/>
    <property type="evidence" value="ECO:0007669"/>
    <property type="project" value="InterPro"/>
</dbReference>
<dbReference type="Gene3D" id="3.40.30.10">
    <property type="entry name" value="Glutaredoxin"/>
    <property type="match status" value="1"/>
</dbReference>
<dbReference type="PANTHER" id="PTHR46052">
    <property type="entry name" value="PHOSDUCIN-LIKE PROTEIN"/>
    <property type="match status" value="1"/>
</dbReference>
<name>A0A9P4S8U0_9PEZI</name>
<evidence type="ECO:0000313" key="5">
    <source>
        <dbReference type="Proteomes" id="UP000799429"/>
    </source>
</evidence>
<dbReference type="EMBL" id="MU006097">
    <property type="protein sequence ID" value="KAF2838056.1"/>
    <property type="molecule type" value="Genomic_DNA"/>
</dbReference>
<dbReference type="InterPro" id="IPR036249">
    <property type="entry name" value="Thioredoxin-like_sf"/>
</dbReference>
<protein>
    <submittedName>
        <fullName evidence="4">Thioredoxin-like protein</fullName>
    </submittedName>
</protein>
<evidence type="ECO:0000313" key="4">
    <source>
        <dbReference type="EMBL" id="KAF2838056.1"/>
    </source>
</evidence>
<feature type="region of interest" description="Disordered" evidence="2">
    <location>
        <begin position="1"/>
        <end position="77"/>
    </location>
</feature>
<accession>A0A9P4S8U0</accession>
<reference evidence="4" key="1">
    <citation type="journal article" date="2020" name="Stud. Mycol.">
        <title>101 Dothideomycetes genomes: a test case for predicting lifestyles and emergence of pathogens.</title>
        <authorList>
            <person name="Haridas S."/>
            <person name="Albert R."/>
            <person name="Binder M."/>
            <person name="Bloem J."/>
            <person name="Labutti K."/>
            <person name="Salamov A."/>
            <person name="Andreopoulos B."/>
            <person name="Baker S."/>
            <person name="Barry K."/>
            <person name="Bills G."/>
            <person name="Bluhm B."/>
            <person name="Cannon C."/>
            <person name="Castanera R."/>
            <person name="Culley D."/>
            <person name="Daum C."/>
            <person name="Ezra D."/>
            <person name="Gonzalez J."/>
            <person name="Henrissat B."/>
            <person name="Kuo A."/>
            <person name="Liang C."/>
            <person name="Lipzen A."/>
            <person name="Lutzoni F."/>
            <person name="Magnuson J."/>
            <person name="Mondo S."/>
            <person name="Nolan M."/>
            <person name="Ohm R."/>
            <person name="Pangilinan J."/>
            <person name="Park H.-J."/>
            <person name="Ramirez L."/>
            <person name="Alfaro M."/>
            <person name="Sun H."/>
            <person name="Tritt A."/>
            <person name="Yoshinaga Y."/>
            <person name="Zwiers L.-H."/>
            <person name="Turgeon B."/>
            <person name="Goodwin S."/>
            <person name="Spatafora J."/>
            <person name="Crous P."/>
            <person name="Grigoriev I."/>
        </authorList>
    </citation>
    <scope>NUCLEOTIDE SEQUENCE</scope>
    <source>
        <strain evidence="4">CBS 101060</strain>
    </source>
</reference>
<feature type="compositionally biased region" description="Basic and acidic residues" evidence="2">
    <location>
        <begin position="11"/>
        <end position="25"/>
    </location>
</feature>